<reference evidence="2 3" key="1">
    <citation type="submission" date="2019-05" db="EMBL/GenBank/DDBJ databases">
        <title>The metagenome of a microbial culture collection derived from dairy environment covers the genomic content of the human microbiome.</title>
        <authorList>
            <person name="Roder T."/>
            <person name="Wuthrich D."/>
            <person name="Sattari Z."/>
            <person name="Von Ah U."/>
            <person name="Bar C."/>
            <person name="Ronchi F."/>
            <person name="Macpherson A.J."/>
            <person name="Ganal-Vonarburg S.C."/>
            <person name="Bruggmann R."/>
            <person name="Vergeres G."/>
        </authorList>
    </citation>
    <scope>NUCLEOTIDE SEQUENCE [LARGE SCALE GENOMIC DNA]</scope>
    <source>
        <strain evidence="2 3">FAM 24227</strain>
    </source>
</reference>
<comment type="caution">
    <text evidence="2">The sequence shown here is derived from an EMBL/GenBank/DDBJ whole genome shotgun (WGS) entry which is preliminary data.</text>
</comment>
<dbReference type="AlphaFoldDB" id="A0A5R9DXP8"/>
<dbReference type="InterPro" id="IPR038732">
    <property type="entry name" value="HpyO/CreE_NAD-binding"/>
</dbReference>
<dbReference type="OrthoDB" id="2211465at2"/>
<evidence type="ECO:0000259" key="1">
    <source>
        <dbReference type="Pfam" id="PF13454"/>
    </source>
</evidence>
<dbReference type="InterPro" id="IPR052189">
    <property type="entry name" value="L-asp_N-monooxygenase_NS-form"/>
</dbReference>
<sequence>MRVAVIGGGISGFTIIRKLLSHPNFNNDLTIDLFEKDANFVVGAPYGKDTKEAIMNEHAQDLSIFPESPDDFLVWLSENHVEYANNDAFVPREFYGDYLFERLSYLMDSEKVNIHESAIVDCKIDSERDIYRLQADDGQWHEAYQAVFFTIGHPPYADYYHLEGTPQYINSPVPIDETLAHLQPDQSIGIIGTGLSALDVVKYLLKQHNWTHPIRLYTDGNTPFKTVKFSRYQGQIQQSFSDEWIDSHRNQDGFISLEVMVETFLNDLKANDIDIQRLLELYGTGSISEIRSAIAHPDISLEKLRRYIVMMTIYLPDLYNALTPLDRDLYKQKYERVFNHFRSQIPVESLAFILENLDQGRLEIVTSLKSIITEDDSYQLETENGESYHADYLINCTGFQFDIQKALAFDPLIKNLYQRDMLTPYYRGGAMVTWPDCQVVASRGLMPNMYLLGHWISKIHYGNNNIHLCIKQAERVAESFIAQYGNDE</sequence>
<feature type="domain" description="FAD-dependent urate hydroxylase HpyO/Asp monooxygenase CreE-like FAD/NAD(P)-binding" evidence="1">
    <location>
        <begin position="4"/>
        <end position="153"/>
    </location>
</feature>
<proteinExistence type="predicted"/>
<dbReference type="Gene3D" id="3.50.50.60">
    <property type="entry name" value="FAD/NAD(P)-binding domain"/>
    <property type="match status" value="1"/>
</dbReference>
<gene>
    <name evidence="2" type="ORF">FEZ33_09155</name>
</gene>
<evidence type="ECO:0000313" key="2">
    <source>
        <dbReference type="EMBL" id="TLQ40154.1"/>
    </source>
</evidence>
<dbReference type="SUPFAM" id="SSF51905">
    <property type="entry name" value="FAD/NAD(P)-binding domain"/>
    <property type="match status" value="1"/>
</dbReference>
<protein>
    <recommendedName>
        <fullName evidence="1">FAD-dependent urate hydroxylase HpyO/Asp monooxygenase CreE-like FAD/NAD(P)-binding domain-containing protein</fullName>
    </recommendedName>
</protein>
<dbReference type="Pfam" id="PF13454">
    <property type="entry name" value="NAD_binding_9"/>
    <property type="match status" value="1"/>
</dbReference>
<name>A0A5R9DXP8_9LACT</name>
<dbReference type="RefSeq" id="WP_138405082.1">
    <property type="nucleotide sequence ID" value="NZ_VBSP01000036.1"/>
</dbReference>
<dbReference type="Proteomes" id="UP000306420">
    <property type="component" value="Unassembled WGS sequence"/>
</dbReference>
<dbReference type="PANTHER" id="PTHR40254">
    <property type="entry name" value="BLR0577 PROTEIN"/>
    <property type="match status" value="1"/>
</dbReference>
<dbReference type="EMBL" id="VBSP01000036">
    <property type="protein sequence ID" value="TLQ40154.1"/>
    <property type="molecule type" value="Genomic_DNA"/>
</dbReference>
<dbReference type="InterPro" id="IPR036188">
    <property type="entry name" value="FAD/NAD-bd_sf"/>
</dbReference>
<accession>A0A5R9DXP8</accession>
<organism evidence="2 3">
    <name type="scientific">Ruoffia tabacinasalis</name>
    <dbReference type="NCBI Taxonomy" id="87458"/>
    <lineage>
        <taxon>Bacteria</taxon>
        <taxon>Bacillati</taxon>
        <taxon>Bacillota</taxon>
        <taxon>Bacilli</taxon>
        <taxon>Lactobacillales</taxon>
        <taxon>Aerococcaceae</taxon>
        <taxon>Ruoffia</taxon>
    </lineage>
</organism>
<evidence type="ECO:0000313" key="3">
    <source>
        <dbReference type="Proteomes" id="UP000306420"/>
    </source>
</evidence>
<dbReference type="PANTHER" id="PTHR40254:SF1">
    <property type="entry name" value="BLR0577 PROTEIN"/>
    <property type="match status" value="1"/>
</dbReference>